<feature type="transmembrane region" description="Helical" evidence="1">
    <location>
        <begin position="117"/>
        <end position="137"/>
    </location>
</feature>
<feature type="transmembrane region" description="Helical" evidence="1">
    <location>
        <begin position="184"/>
        <end position="203"/>
    </location>
</feature>
<keyword evidence="1" id="KW-1133">Transmembrane helix</keyword>
<feature type="transmembrane region" description="Helical" evidence="1">
    <location>
        <begin position="262"/>
        <end position="280"/>
    </location>
</feature>
<feature type="transmembrane region" description="Helical" evidence="1">
    <location>
        <begin position="12"/>
        <end position="32"/>
    </location>
</feature>
<feature type="transmembrane region" description="Helical" evidence="1">
    <location>
        <begin position="157"/>
        <end position="177"/>
    </location>
</feature>
<dbReference type="RefSeq" id="WP_158463022.1">
    <property type="nucleotide sequence ID" value="NZ_VZAD01000038.1"/>
</dbReference>
<organism evidence="2 3">
    <name type="scientific">Segatella copri</name>
    <dbReference type="NCBI Taxonomy" id="165179"/>
    <lineage>
        <taxon>Bacteria</taxon>
        <taxon>Pseudomonadati</taxon>
        <taxon>Bacteroidota</taxon>
        <taxon>Bacteroidia</taxon>
        <taxon>Bacteroidales</taxon>
        <taxon>Prevotellaceae</taxon>
        <taxon>Segatella</taxon>
    </lineage>
</organism>
<dbReference type="EMBL" id="VZAD01000038">
    <property type="protein sequence ID" value="MQP11243.1"/>
    <property type="molecule type" value="Genomic_DNA"/>
</dbReference>
<keyword evidence="3" id="KW-1185">Reference proteome</keyword>
<feature type="transmembrane region" description="Helical" evidence="1">
    <location>
        <begin position="287"/>
        <end position="308"/>
    </location>
</feature>
<evidence type="ECO:0000313" key="2">
    <source>
        <dbReference type="EMBL" id="MQP11243.1"/>
    </source>
</evidence>
<gene>
    <name evidence="2" type="ORF">F7D20_04520</name>
</gene>
<dbReference type="OrthoDB" id="1116060at2"/>
<comment type="caution">
    <text evidence="2">The sequence shown here is derived from an EMBL/GenBank/DDBJ whole genome shotgun (WGS) entry which is preliminary data.</text>
</comment>
<reference evidence="2 3" key="1">
    <citation type="submission" date="2019-09" db="EMBL/GenBank/DDBJ databases">
        <title>Distinct polysaccharide growth profiles of human intestinal Prevotella copri isolates.</title>
        <authorList>
            <person name="Fehlner-Peach H."/>
            <person name="Magnabosco C."/>
            <person name="Raghavan V."/>
            <person name="Scher J.U."/>
            <person name="Tett A."/>
            <person name="Cox L.M."/>
            <person name="Gottsegen C."/>
            <person name="Watters A."/>
            <person name="Wiltshire- Gordon J.D."/>
            <person name="Segata N."/>
            <person name="Bonneau R."/>
            <person name="Littman D.R."/>
        </authorList>
    </citation>
    <scope>NUCLEOTIDE SEQUENCE [LARGE SCALE GENOMIC DNA]</scope>
    <source>
        <strain evidence="3">iAQ1173</strain>
    </source>
</reference>
<evidence type="ECO:0000313" key="3">
    <source>
        <dbReference type="Proteomes" id="UP000384372"/>
    </source>
</evidence>
<protein>
    <submittedName>
        <fullName evidence="2">Uncharacterized protein</fullName>
    </submittedName>
</protein>
<name>A0A6A7W9S1_9BACT</name>
<proteinExistence type="predicted"/>
<evidence type="ECO:0000256" key="1">
    <source>
        <dbReference type="SAM" id="Phobius"/>
    </source>
</evidence>
<keyword evidence="1" id="KW-0812">Transmembrane</keyword>
<keyword evidence="1" id="KW-0472">Membrane</keyword>
<dbReference type="AlphaFoldDB" id="A0A6A7W9S1"/>
<accession>A0A6A7W9S1</accession>
<sequence>MLRHKTFQNKIAVSRFSLPVTATLIAMIWVAVGLVQGDIWTELAFALASTLLMVELNNRNALMRTYSRMVSCSFLTLLSVTSLPEPSLHANVVTLCFIAFTLLIWNGYQDRQSTGRTFYAFACLGIASMEFVQILYYLPILWAMMMFFTNSFSLRNFAASILGVIIPYWFAAGFFVYTNNIDYLIAHFASFIDFHTLFDYSMITVHQLVNLSFITLLAVIGAVHFLRTSYADKIRTRMIYESFIMLDIVSFLFLVLQPQHEYELEGIMIVCTAPLFAHFITFTKGKLCNITFITILVMAVLLLLYNLLFSPVMLL</sequence>
<feature type="transmembrane region" description="Helical" evidence="1">
    <location>
        <begin position="238"/>
        <end position="256"/>
    </location>
</feature>
<feature type="transmembrane region" description="Helical" evidence="1">
    <location>
        <begin position="88"/>
        <end position="105"/>
    </location>
</feature>
<dbReference type="Proteomes" id="UP000384372">
    <property type="component" value="Unassembled WGS sequence"/>
</dbReference>
<feature type="transmembrane region" description="Helical" evidence="1">
    <location>
        <begin position="209"/>
        <end position="226"/>
    </location>
</feature>